<keyword evidence="2" id="KW-0732">Signal</keyword>
<evidence type="ECO:0000256" key="2">
    <source>
        <dbReference type="SAM" id="SignalP"/>
    </source>
</evidence>
<reference evidence="3 4" key="1">
    <citation type="journal article" date="2016" name="Nat. Commun.">
        <title>Thousands of microbial genomes shed light on interconnected biogeochemical processes in an aquifer system.</title>
        <authorList>
            <person name="Anantharaman K."/>
            <person name="Brown C.T."/>
            <person name="Hug L.A."/>
            <person name="Sharon I."/>
            <person name="Castelle C.J."/>
            <person name="Probst A.J."/>
            <person name="Thomas B.C."/>
            <person name="Singh A."/>
            <person name="Wilkins M.J."/>
            <person name="Karaoz U."/>
            <person name="Brodie E.L."/>
            <person name="Williams K.H."/>
            <person name="Hubbard S.S."/>
            <person name="Banfield J.F."/>
        </authorList>
    </citation>
    <scope>NUCLEOTIDE SEQUENCE [LARGE SCALE GENOMIC DNA]</scope>
</reference>
<accession>A0A1F5MJX9</accession>
<sequence length="341" mass="37852">MVILKKLLTSTVALMAALILSPTVILAGGPVGQIQADTQGWRSDIGYGRNIRFFLGLGTPCLGTQVTFKFTDSQPNDYIMTSSGNETVIMDESCGVYAKMASLNLATRSVTAIVKAGDKTYTDPYIPTIKVDFDGQYHTDSAYDNYSYRTSVEDPYKDYRNPTDYPTVKPLPTIQDDIKVWLLNQKADASVNKYGGRTATVKWSAVNIDGYKVLYDIYITESGGKTSIRQSEYGPSAVLYLESDKDYTVKVKACINKVGSCKDSNAIVIPKFENKNGVFVTPSVTPMISVAPEQDQTTDQLNQKINDLQNQLNESKKQQGLLETRLNDLINFIKNLFPLFR</sequence>
<comment type="caution">
    <text evidence="3">The sequence shown here is derived from an EMBL/GenBank/DDBJ whole genome shotgun (WGS) entry which is preliminary data.</text>
</comment>
<protein>
    <recommendedName>
        <fullName evidence="5">Fibronectin type-III domain-containing protein</fullName>
    </recommendedName>
</protein>
<evidence type="ECO:0000256" key="1">
    <source>
        <dbReference type="SAM" id="Coils"/>
    </source>
</evidence>
<feature type="chain" id="PRO_5009520053" description="Fibronectin type-III domain-containing protein" evidence="2">
    <location>
        <begin position="28"/>
        <end position="341"/>
    </location>
</feature>
<feature type="coiled-coil region" evidence="1">
    <location>
        <begin position="291"/>
        <end position="325"/>
    </location>
</feature>
<feature type="signal peptide" evidence="2">
    <location>
        <begin position="1"/>
        <end position="27"/>
    </location>
</feature>
<keyword evidence="1" id="KW-0175">Coiled coil</keyword>
<dbReference type="AlphaFoldDB" id="A0A1F5MJX9"/>
<organism evidence="3 4">
    <name type="scientific">Candidatus Daviesbacteria bacterium RIFCSPLOWO2_01_FULL_40_24</name>
    <dbReference type="NCBI Taxonomy" id="1797787"/>
    <lineage>
        <taxon>Bacteria</taxon>
        <taxon>Candidatus Daviesiibacteriota</taxon>
    </lineage>
</organism>
<dbReference type="Proteomes" id="UP000178017">
    <property type="component" value="Unassembled WGS sequence"/>
</dbReference>
<gene>
    <name evidence="3" type="ORF">A3B49_03905</name>
</gene>
<evidence type="ECO:0000313" key="3">
    <source>
        <dbReference type="EMBL" id="OGE65681.1"/>
    </source>
</evidence>
<name>A0A1F5MJX9_9BACT</name>
<dbReference type="EMBL" id="MFDO01000011">
    <property type="protein sequence ID" value="OGE65681.1"/>
    <property type="molecule type" value="Genomic_DNA"/>
</dbReference>
<evidence type="ECO:0000313" key="4">
    <source>
        <dbReference type="Proteomes" id="UP000178017"/>
    </source>
</evidence>
<proteinExistence type="predicted"/>
<evidence type="ECO:0008006" key="5">
    <source>
        <dbReference type="Google" id="ProtNLM"/>
    </source>
</evidence>